<dbReference type="Pfam" id="PF03788">
    <property type="entry name" value="LrgA"/>
    <property type="match status" value="1"/>
</dbReference>
<accession>A0A1I5X0C3</accession>
<dbReference type="NCBIfam" id="NF002460">
    <property type="entry name" value="PRK01658.1"/>
    <property type="match status" value="1"/>
</dbReference>
<name>A0A1I5X0C3_9BACI</name>
<evidence type="ECO:0000313" key="7">
    <source>
        <dbReference type="EMBL" id="SFQ25455.1"/>
    </source>
</evidence>
<evidence type="ECO:0000256" key="2">
    <source>
        <dbReference type="ARBA" id="ARBA00022475"/>
    </source>
</evidence>
<comment type="subcellular location">
    <subcellularLocation>
        <location evidence="1">Cell membrane</location>
        <topology evidence="1">Multi-pass membrane protein</topology>
    </subcellularLocation>
</comment>
<organism evidence="7 8">
    <name type="scientific">Priestia endophytica DSM 13796</name>
    <dbReference type="NCBI Taxonomy" id="1121089"/>
    <lineage>
        <taxon>Bacteria</taxon>
        <taxon>Bacillati</taxon>
        <taxon>Bacillota</taxon>
        <taxon>Bacilli</taxon>
        <taxon>Bacillales</taxon>
        <taxon>Bacillaceae</taxon>
        <taxon>Priestia</taxon>
    </lineage>
</organism>
<evidence type="ECO:0000256" key="5">
    <source>
        <dbReference type="ARBA" id="ARBA00023136"/>
    </source>
</evidence>
<keyword evidence="8" id="KW-1185">Reference proteome</keyword>
<keyword evidence="5 6" id="KW-0472">Membrane</keyword>
<dbReference type="EMBL" id="FOXX01000001">
    <property type="protein sequence ID" value="SFQ25455.1"/>
    <property type="molecule type" value="Genomic_DNA"/>
</dbReference>
<dbReference type="PANTHER" id="PTHR33931">
    <property type="entry name" value="HOLIN-LIKE PROTEIN CIDA-RELATED"/>
    <property type="match status" value="1"/>
</dbReference>
<dbReference type="PANTHER" id="PTHR33931:SF2">
    <property type="entry name" value="HOLIN-LIKE PROTEIN CIDA"/>
    <property type="match status" value="1"/>
</dbReference>
<proteinExistence type="predicted"/>
<keyword evidence="2" id="KW-1003">Cell membrane</keyword>
<dbReference type="InterPro" id="IPR005538">
    <property type="entry name" value="LrgA/CidA"/>
</dbReference>
<dbReference type="GeneID" id="93709595"/>
<evidence type="ECO:0000256" key="6">
    <source>
        <dbReference type="SAM" id="Phobius"/>
    </source>
</evidence>
<dbReference type="RefSeq" id="WP_061802255.1">
    <property type="nucleotide sequence ID" value="NZ_FOXX01000001.1"/>
</dbReference>
<feature type="transmembrane region" description="Helical" evidence="6">
    <location>
        <begin position="63"/>
        <end position="84"/>
    </location>
</feature>
<sequence length="131" mass="14906">MKHFSLIALQILFLYFLYKSGTFVASFFHLPVPGSIVGMLILFLLLQFKLLQAKWVSEGANWLLSYLSLLFVPATVGIIDYLPFFASKGILTIFIVIISTFLVMMTAGLLTQYFARKQEKVTRTGEREVSR</sequence>
<evidence type="ECO:0000256" key="1">
    <source>
        <dbReference type="ARBA" id="ARBA00004651"/>
    </source>
</evidence>
<dbReference type="Proteomes" id="UP000182762">
    <property type="component" value="Unassembled WGS sequence"/>
</dbReference>
<evidence type="ECO:0000256" key="4">
    <source>
        <dbReference type="ARBA" id="ARBA00022989"/>
    </source>
</evidence>
<protein>
    <submittedName>
        <fullName evidence="7">Holin-like protein</fullName>
    </submittedName>
</protein>
<keyword evidence="3 6" id="KW-0812">Transmembrane</keyword>
<evidence type="ECO:0000313" key="8">
    <source>
        <dbReference type="Proteomes" id="UP000182762"/>
    </source>
</evidence>
<keyword evidence="4 6" id="KW-1133">Transmembrane helix</keyword>
<evidence type="ECO:0000256" key="3">
    <source>
        <dbReference type="ARBA" id="ARBA00022692"/>
    </source>
</evidence>
<comment type="caution">
    <text evidence="7">The sequence shown here is derived from an EMBL/GenBank/DDBJ whole genome shotgun (WGS) entry which is preliminary data.</text>
</comment>
<reference evidence="7 8" key="1">
    <citation type="submission" date="2016-10" db="EMBL/GenBank/DDBJ databases">
        <authorList>
            <person name="Varghese N."/>
            <person name="Submissions S."/>
        </authorList>
    </citation>
    <scope>NUCLEOTIDE SEQUENCE [LARGE SCALE GENOMIC DNA]</scope>
    <source>
        <strain evidence="7 8">DSM 13796</strain>
    </source>
</reference>
<feature type="transmembrane region" description="Helical" evidence="6">
    <location>
        <begin position="90"/>
        <end position="110"/>
    </location>
</feature>
<gene>
    <name evidence="7" type="ORF">SAMN02745910_00842</name>
</gene>
<feature type="transmembrane region" description="Helical" evidence="6">
    <location>
        <begin position="32"/>
        <end position="51"/>
    </location>
</feature>